<dbReference type="EMBL" id="LT838272">
    <property type="protein sequence ID" value="SMB92087.1"/>
    <property type="molecule type" value="Genomic_DNA"/>
</dbReference>
<evidence type="ECO:0000259" key="9">
    <source>
        <dbReference type="PROSITE" id="PS50893"/>
    </source>
</evidence>
<evidence type="ECO:0000256" key="2">
    <source>
        <dbReference type="ARBA" id="ARBA00022448"/>
    </source>
</evidence>
<evidence type="ECO:0000256" key="7">
    <source>
        <dbReference type="ARBA" id="ARBA00022967"/>
    </source>
</evidence>
<dbReference type="AlphaFoldDB" id="A0A1W1VFC1"/>
<evidence type="ECO:0000256" key="4">
    <source>
        <dbReference type="ARBA" id="ARBA00022737"/>
    </source>
</evidence>
<protein>
    <submittedName>
        <fullName evidence="10">Nucleoside ABC transporter ATP-binding protein</fullName>
    </submittedName>
</protein>
<dbReference type="Gene3D" id="3.40.50.300">
    <property type="entry name" value="P-loop containing nucleotide triphosphate hydrolases"/>
    <property type="match status" value="2"/>
</dbReference>
<name>A0A1W1VFC1_9FIRM</name>
<dbReference type="InterPro" id="IPR027417">
    <property type="entry name" value="P-loop_NTPase"/>
</dbReference>
<dbReference type="PROSITE" id="PS50893">
    <property type="entry name" value="ABC_TRANSPORTER_2"/>
    <property type="match status" value="2"/>
</dbReference>
<comment type="subcellular location">
    <subcellularLocation>
        <location evidence="1">Cell membrane</location>
        <topology evidence="1">Peripheral membrane protein</topology>
    </subcellularLocation>
</comment>
<sequence>MVDSEVVLAMRNITKRFPGVIANKKVNFELRRGEIHALLGENGAGKTTLMNILYGLYAPDAGEIYVKGEKVNIQSPKDAIALGIGMVHQHFMLVPTLTVAENVILGMKGSPFKLDLEKARQEIKELCARYNFQLDVDSKVQDLSVGAQQRVELIKAFYRGAEILVMDEPTAVLTPQEVEELFRILRQFVESGKSVVFISHKLWEVMRISDRVTVLRGGEVVGTLNTKDTTKEELASLMVGRPVMMEYAKVACTRPYPLLILENLRVKGESSASSLKGISFSVHGGEIVGIAGVDGNGQKELAEAIMGLRPVEGGKIIFAGQDITSWPTRARIEAGLAHVPEDRHREGLILDFTVAENLVLDTYDKPPFTRGKVFYPVEVKELGRRLVKEFDIRPPNPEALARYFSGGNQQKIILARQLSRQPKFLLAVQPTRGLDVGATEFVHQRLLNEKQKGVAILLISADLDEVLLLSDRVLVIYEGRIMGEVIPGQVSYTEIGLLMGGAQVAERSAS</sequence>
<dbReference type="InterPro" id="IPR050107">
    <property type="entry name" value="ABC_carbohydrate_import_ATPase"/>
</dbReference>
<evidence type="ECO:0000313" key="10">
    <source>
        <dbReference type="EMBL" id="SMB92087.1"/>
    </source>
</evidence>
<dbReference type="SMART" id="SM00382">
    <property type="entry name" value="AAA"/>
    <property type="match status" value="2"/>
</dbReference>
<dbReference type="GO" id="GO:0016887">
    <property type="term" value="F:ATP hydrolysis activity"/>
    <property type="evidence" value="ECO:0007669"/>
    <property type="project" value="InterPro"/>
</dbReference>
<dbReference type="PROSITE" id="PS00211">
    <property type="entry name" value="ABC_TRANSPORTER_1"/>
    <property type="match status" value="1"/>
</dbReference>
<keyword evidence="11" id="KW-1185">Reference proteome</keyword>
<keyword evidence="3" id="KW-1003">Cell membrane</keyword>
<dbReference type="Proteomes" id="UP000192569">
    <property type="component" value="Chromosome I"/>
</dbReference>
<dbReference type="PANTHER" id="PTHR43790">
    <property type="entry name" value="CARBOHYDRATE TRANSPORT ATP-BINDING PROTEIN MG119-RELATED"/>
    <property type="match status" value="1"/>
</dbReference>
<dbReference type="STRING" id="698762.SAMN00808754_0576"/>
<dbReference type="CDD" id="cd03215">
    <property type="entry name" value="ABC_Carb_Monos_II"/>
    <property type="match status" value="1"/>
</dbReference>
<dbReference type="Pfam" id="PF00005">
    <property type="entry name" value="ABC_tran"/>
    <property type="match status" value="2"/>
</dbReference>
<dbReference type="GO" id="GO:0005524">
    <property type="term" value="F:ATP binding"/>
    <property type="evidence" value="ECO:0007669"/>
    <property type="project" value="UniProtKB-KW"/>
</dbReference>
<dbReference type="InterPro" id="IPR003593">
    <property type="entry name" value="AAA+_ATPase"/>
</dbReference>
<organism evidence="10 11">
    <name type="scientific">Thermanaeromonas toyohensis ToBE</name>
    <dbReference type="NCBI Taxonomy" id="698762"/>
    <lineage>
        <taxon>Bacteria</taxon>
        <taxon>Bacillati</taxon>
        <taxon>Bacillota</taxon>
        <taxon>Clostridia</taxon>
        <taxon>Neomoorellales</taxon>
        <taxon>Neomoorellaceae</taxon>
        <taxon>Thermanaeromonas</taxon>
    </lineage>
</organism>
<reference evidence="10 11" key="1">
    <citation type="submission" date="2017-04" db="EMBL/GenBank/DDBJ databases">
        <authorList>
            <person name="Afonso C.L."/>
            <person name="Miller P.J."/>
            <person name="Scott M.A."/>
            <person name="Spackman E."/>
            <person name="Goraichik I."/>
            <person name="Dimitrov K.M."/>
            <person name="Suarez D.L."/>
            <person name="Swayne D.E."/>
        </authorList>
    </citation>
    <scope>NUCLEOTIDE SEQUENCE [LARGE SCALE GENOMIC DNA]</scope>
    <source>
        <strain evidence="10 11">ToBE</strain>
    </source>
</reference>
<evidence type="ECO:0000313" key="11">
    <source>
        <dbReference type="Proteomes" id="UP000192569"/>
    </source>
</evidence>
<dbReference type="CDD" id="cd03216">
    <property type="entry name" value="ABC_Carb_Monos_I"/>
    <property type="match status" value="1"/>
</dbReference>
<dbReference type="InterPro" id="IPR003439">
    <property type="entry name" value="ABC_transporter-like_ATP-bd"/>
</dbReference>
<evidence type="ECO:0000256" key="8">
    <source>
        <dbReference type="ARBA" id="ARBA00023136"/>
    </source>
</evidence>
<keyword evidence="2" id="KW-0813">Transport</keyword>
<keyword evidence="7" id="KW-1278">Translocase</keyword>
<accession>A0A1W1VFC1</accession>
<dbReference type="FunFam" id="3.40.50.300:FF:000127">
    <property type="entry name" value="Ribose import ATP-binding protein RbsA"/>
    <property type="match status" value="1"/>
</dbReference>
<evidence type="ECO:0000256" key="6">
    <source>
        <dbReference type="ARBA" id="ARBA00022840"/>
    </source>
</evidence>
<dbReference type="InterPro" id="IPR017871">
    <property type="entry name" value="ABC_transporter-like_CS"/>
</dbReference>
<keyword evidence="5" id="KW-0547">Nucleotide-binding</keyword>
<feature type="domain" description="ABC transporter" evidence="9">
    <location>
        <begin position="8"/>
        <end position="242"/>
    </location>
</feature>
<evidence type="ECO:0000256" key="5">
    <source>
        <dbReference type="ARBA" id="ARBA00022741"/>
    </source>
</evidence>
<gene>
    <name evidence="10" type="ORF">SAMN00808754_0576</name>
</gene>
<evidence type="ECO:0000256" key="3">
    <source>
        <dbReference type="ARBA" id="ARBA00022475"/>
    </source>
</evidence>
<evidence type="ECO:0000256" key="1">
    <source>
        <dbReference type="ARBA" id="ARBA00004202"/>
    </source>
</evidence>
<feature type="domain" description="ABC transporter" evidence="9">
    <location>
        <begin position="259"/>
        <end position="503"/>
    </location>
</feature>
<keyword evidence="6 10" id="KW-0067">ATP-binding</keyword>
<dbReference type="GO" id="GO:0005886">
    <property type="term" value="C:plasma membrane"/>
    <property type="evidence" value="ECO:0007669"/>
    <property type="project" value="UniProtKB-SubCell"/>
</dbReference>
<dbReference type="SUPFAM" id="SSF52540">
    <property type="entry name" value="P-loop containing nucleoside triphosphate hydrolases"/>
    <property type="match status" value="2"/>
</dbReference>
<dbReference type="PANTHER" id="PTHR43790:SF4">
    <property type="entry name" value="GUANOSINE IMPORT ATP-BINDING PROTEIN NUPO"/>
    <property type="match status" value="1"/>
</dbReference>
<proteinExistence type="predicted"/>
<keyword evidence="8" id="KW-0472">Membrane</keyword>
<keyword evidence="4" id="KW-0677">Repeat</keyword>
<dbReference type="RefSeq" id="WP_084663862.1">
    <property type="nucleotide sequence ID" value="NZ_LT838272.1"/>
</dbReference>
<dbReference type="OrthoDB" id="9771863at2"/>